<keyword evidence="3" id="KW-1185">Reference proteome</keyword>
<reference evidence="2 3" key="1">
    <citation type="submission" date="2014-04" db="EMBL/GenBank/DDBJ databases">
        <title>Evolutionary Origins and Diversification of the Mycorrhizal Mutualists.</title>
        <authorList>
            <consortium name="DOE Joint Genome Institute"/>
            <consortium name="Mycorrhizal Genomics Consortium"/>
            <person name="Kohler A."/>
            <person name="Kuo A."/>
            <person name="Nagy L.G."/>
            <person name="Floudas D."/>
            <person name="Copeland A."/>
            <person name="Barry K.W."/>
            <person name="Cichocki N."/>
            <person name="Veneault-Fourrey C."/>
            <person name="LaButti K."/>
            <person name="Lindquist E.A."/>
            <person name="Lipzen A."/>
            <person name="Lundell T."/>
            <person name="Morin E."/>
            <person name="Murat C."/>
            <person name="Riley R."/>
            <person name="Ohm R."/>
            <person name="Sun H."/>
            <person name="Tunlid A."/>
            <person name="Henrissat B."/>
            <person name="Grigoriev I.V."/>
            <person name="Hibbett D.S."/>
            <person name="Martin F."/>
        </authorList>
    </citation>
    <scope>NUCLEOTIDE SEQUENCE [LARGE SCALE GENOMIC DNA]</scope>
    <source>
        <strain evidence="2 3">Koide BX008</strain>
    </source>
</reference>
<dbReference type="STRING" id="946122.A0A0C2X3B4"/>
<dbReference type="PROSITE" id="PS50404">
    <property type="entry name" value="GST_NTER"/>
    <property type="match status" value="1"/>
</dbReference>
<dbReference type="AlphaFoldDB" id="A0A0C2X3B4"/>
<dbReference type="Gene3D" id="1.20.1050.10">
    <property type="match status" value="1"/>
</dbReference>
<dbReference type="HOGENOM" id="CLU_011226_4_0_1"/>
<dbReference type="Proteomes" id="UP000054549">
    <property type="component" value="Unassembled WGS sequence"/>
</dbReference>
<dbReference type="OrthoDB" id="4951845at2759"/>
<dbReference type="InterPro" id="IPR004045">
    <property type="entry name" value="Glutathione_S-Trfase_N"/>
</dbReference>
<feature type="domain" description="GST N-terminal" evidence="1">
    <location>
        <begin position="11"/>
        <end position="102"/>
    </location>
</feature>
<evidence type="ECO:0000313" key="2">
    <source>
        <dbReference type="EMBL" id="KIL63696.1"/>
    </source>
</evidence>
<dbReference type="SUPFAM" id="SSF47616">
    <property type="entry name" value="GST C-terminal domain-like"/>
    <property type="match status" value="1"/>
</dbReference>
<dbReference type="EMBL" id="KN818256">
    <property type="protein sequence ID" value="KIL63696.1"/>
    <property type="molecule type" value="Genomic_DNA"/>
</dbReference>
<protein>
    <recommendedName>
        <fullName evidence="1">GST N-terminal domain-containing protein</fullName>
    </recommendedName>
</protein>
<dbReference type="InterPro" id="IPR036249">
    <property type="entry name" value="Thioredoxin-like_sf"/>
</dbReference>
<dbReference type="SUPFAM" id="SSF52833">
    <property type="entry name" value="Thioredoxin-like"/>
    <property type="match status" value="1"/>
</dbReference>
<evidence type="ECO:0000313" key="3">
    <source>
        <dbReference type="Proteomes" id="UP000054549"/>
    </source>
</evidence>
<dbReference type="Gene3D" id="3.40.30.10">
    <property type="entry name" value="Glutaredoxin"/>
    <property type="match status" value="1"/>
</dbReference>
<accession>A0A0C2X3B4</accession>
<dbReference type="InterPro" id="IPR036282">
    <property type="entry name" value="Glutathione-S-Trfase_C_sf"/>
</dbReference>
<dbReference type="Pfam" id="PF22041">
    <property type="entry name" value="GST_C_7"/>
    <property type="match status" value="1"/>
</dbReference>
<dbReference type="InterPro" id="IPR054416">
    <property type="entry name" value="GST_UstS-like_C"/>
</dbReference>
<dbReference type="Pfam" id="PF13409">
    <property type="entry name" value="GST_N_2"/>
    <property type="match status" value="1"/>
</dbReference>
<sequence>MTEDHIILYDLASNKPDFAWGPNNWRVRFALNYKGIPFKTKWVEFPDIEVKCKEKSIAPGVITSSGKEFYTLPVIWDPKTNLGVSESLRIAEYLDKTYPDTPRIVFDGIEEYDACINPLRLPDFEPVLLFVIPKVHEILNPASQDYFRRTRENRYGQKLEQFTPTGSEREETWERVKRGFDTIDGVIQKNGGPFARGEQKNGGPFARGEQVSFVDFAFGGYLIWFKLILGEESELWKDLVIWNDGRWGRYLERLEEYAKPRENVP</sequence>
<dbReference type="InParanoid" id="A0A0C2X3B4"/>
<proteinExistence type="predicted"/>
<organism evidence="2 3">
    <name type="scientific">Amanita muscaria (strain Koide BX008)</name>
    <dbReference type="NCBI Taxonomy" id="946122"/>
    <lineage>
        <taxon>Eukaryota</taxon>
        <taxon>Fungi</taxon>
        <taxon>Dikarya</taxon>
        <taxon>Basidiomycota</taxon>
        <taxon>Agaricomycotina</taxon>
        <taxon>Agaricomycetes</taxon>
        <taxon>Agaricomycetidae</taxon>
        <taxon>Agaricales</taxon>
        <taxon>Pluteineae</taxon>
        <taxon>Amanitaceae</taxon>
        <taxon>Amanita</taxon>
    </lineage>
</organism>
<name>A0A0C2X3B4_AMAMK</name>
<evidence type="ECO:0000259" key="1">
    <source>
        <dbReference type="PROSITE" id="PS50404"/>
    </source>
</evidence>
<gene>
    <name evidence="2" type="ORF">M378DRAFT_79383</name>
</gene>